<evidence type="ECO:0000259" key="10">
    <source>
        <dbReference type="PROSITE" id="PS50928"/>
    </source>
</evidence>
<dbReference type="InterPro" id="IPR035906">
    <property type="entry name" value="MetI-like_sf"/>
</dbReference>
<keyword evidence="7 9" id="KW-1133">Transmembrane helix</keyword>
<comment type="similarity">
    <text evidence="2">Belongs to the binding-protein-dependent transport system permease family. HisMQ subfamily.</text>
</comment>
<dbReference type="RefSeq" id="WP_008040562.1">
    <property type="nucleotide sequence ID" value="NZ_JH725147.1"/>
</dbReference>
<evidence type="ECO:0000256" key="1">
    <source>
        <dbReference type="ARBA" id="ARBA00004429"/>
    </source>
</evidence>
<dbReference type="GO" id="GO:0043190">
    <property type="term" value="C:ATP-binding cassette (ABC) transporter complex"/>
    <property type="evidence" value="ECO:0007669"/>
    <property type="project" value="InterPro"/>
</dbReference>
<proteinExistence type="inferred from homology"/>
<dbReference type="eggNOG" id="COG4160">
    <property type="taxonomic scope" value="Bacteria"/>
</dbReference>
<accession>J0ZLM9</accession>
<dbReference type="Proteomes" id="UP000008952">
    <property type="component" value="Unassembled WGS sequence"/>
</dbReference>
<keyword evidence="6 9" id="KW-0812">Transmembrane</keyword>
<keyword evidence="3 9" id="KW-0813">Transport</keyword>
<dbReference type="SUPFAM" id="SSF161098">
    <property type="entry name" value="MetI-like"/>
    <property type="match status" value="1"/>
</dbReference>
<dbReference type="InterPro" id="IPR000515">
    <property type="entry name" value="MetI-like"/>
</dbReference>
<dbReference type="PANTHER" id="PTHR30614">
    <property type="entry name" value="MEMBRANE COMPONENT OF AMINO ACID ABC TRANSPORTER"/>
    <property type="match status" value="1"/>
</dbReference>
<dbReference type="PATRIC" id="fig|1094558.3.peg.2007"/>
<dbReference type="PANTHER" id="PTHR30614:SF10">
    <property type="entry name" value="ARGININE ABC TRANSPORTER PERMEASE PROTEIN ARTM"/>
    <property type="match status" value="1"/>
</dbReference>
<dbReference type="CDD" id="cd06261">
    <property type="entry name" value="TM_PBP2"/>
    <property type="match status" value="1"/>
</dbReference>
<evidence type="ECO:0000313" key="11">
    <source>
        <dbReference type="EMBL" id="EJF89323.1"/>
    </source>
</evidence>
<feature type="transmembrane region" description="Helical" evidence="9">
    <location>
        <begin position="165"/>
        <end position="187"/>
    </location>
</feature>
<feature type="transmembrane region" description="Helical" evidence="9">
    <location>
        <begin position="20"/>
        <end position="47"/>
    </location>
</feature>
<keyword evidence="12" id="KW-1185">Reference proteome</keyword>
<evidence type="ECO:0000313" key="12">
    <source>
        <dbReference type="Proteomes" id="UP000008952"/>
    </source>
</evidence>
<evidence type="ECO:0000256" key="4">
    <source>
        <dbReference type="ARBA" id="ARBA00022475"/>
    </source>
</evidence>
<dbReference type="Pfam" id="PF00528">
    <property type="entry name" value="BPD_transp_1"/>
    <property type="match status" value="1"/>
</dbReference>
<keyword evidence="5" id="KW-0997">Cell inner membrane</keyword>
<keyword evidence="8 9" id="KW-0472">Membrane</keyword>
<dbReference type="OrthoDB" id="9814550at2"/>
<feature type="transmembrane region" description="Helical" evidence="9">
    <location>
        <begin position="92"/>
        <end position="114"/>
    </location>
</feature>
<evidence type="ECO:0000256" key="8">
    <source>
        <dbReference type="ARBA" id="ARBA00023136"/>
    </source>
</evidence>
<evidence type="ECO:0000256" key="7">
    <source>
        <dbReference type="ARBA" id="ARBA00022989"/>
    </source>
</evidence>
<evidence type="ECO:0000256" key="3">
    <source>
        <dbReference type="ARBA" id="ARBA00022448"/>
    </source>
</evidence>
<dbReference type="Gene3D" id="1.10.3720.10">
    <property type="entry name" value="MetI-like"/>
    <property type="match status" value="1"/>
</dbReference>
<keyword evidence="4" id="KW-1003">Cell membrane</keyword>
<dbReference type="InterPro" id="IPR043429">
    <property type="entry name" value="ArtM/GltK/GlnP/TcyL/YhdX-like"/>
</dbReference>
<dbReference type="GO" id="GO:0006865">
    <property type="term" value="P:amino acid transport"/>
    <property type="evidence" value="ECO:0007669"/>
    <property type="project" value="TreeGrafter"/>
</dbReference>
<dbReference type="NCBIfam" id="TIGR01726">
    <property type="entry name" value="HEQRo_perm_3TM"/>
    <property type="match status" value="1"/>
</dbReference>
<evidence type="ECO:0000256" key="9">
    <source>
        <dbReference type="RuleBase" id="RU363032"/>
    </source>
</evidence>
<feature type="transmembrane region" description="Helical" evidence="9">
    <location>
        <begin position="199"/>
        <end position="218"/>
    </location>
</feature>
<dbReference type="HOGENOM" id="CLU_019602_1_4_5"/>
<dbReference type="InterPro" id="IPR010065">
    <property type="entry name" value="AA_ABC_transptr_permease_3TM"/>
</dbReference>
<evidence type="ECO:0000256" key="6">
    <source>
        <dbReference type="ARBA" id="ARBA00022692"/>
    </source>
</evidence>
<comment type="caution">
    <text evidence="11">The sequence shown here is derived from an EMBL/GenBank/DDBJ whole genome shotgun (WGS) entry which is preliminary data.</text>
</comment>
<sequence>MDFIFAPAIWQRYGPLYVQGFAITIALVIVSFILGGIFAIFIAQARISKSKILKKCARVYIFFFRGSPLLAQLYLFYYGIGSLSSFWQSIGVWWYFKSPFLCCVTIFALNSAAYQAEILRGSFQSVPRSQWEACKALSLERKTTFFRIILPQAMISALRPLSNEFIILIKSSAIVSLVAMFDIMGVTKLAFSRSYDFQVYLWAALLYLLLVEIVRRLVQYIEKRLTLHIVT</sequence>
<gene>
    <name evidence="11" type="ORF">ME5_01874</name>
</gene>
<dbReference type="GO" id="GO:0022857">
    <property type="term" value="F:transmembrane transporter activity"/>
    <property type="evidence" value="ECO:0007669"/>
    <property type="project" value="InterPro"/>
</dbReference>
<dbReference type="STRING" id="1094558.ME5_01874"/>
<dbReference type="EMBL" id="AIMB01000008">
    <property type="protein sequence ID" value="EJF89323.1"/>
    <property type="molecule type" value="Genomic_DNA"/>
</dbReference>
<feature type="transmembrane region" description="Helical" evidence="9">
    <location>
        <begin position="59"/>
        <end position="80"/>
    </location>
</feature>
<dbReference type="AlphaFoldDB" id="J0ZLM9"/>
<evidence type="ECO:0000256" key="5">
    <source>
        <dbReference type="ARBA" id="ARBA00022519"/>
    </source>
</evidence>
<evidence type="ECO:0000256" key="2">
    <source>
        <dbReference type="ARBA" id="ARBA00010072"/>
    </source>
</evidence>
<protein>
    <submittedName>
        <fullName evidence="11">His/Glu/Gln/Arg/opine family amino ABC transporter, permease, 3-TM region</fullName>
    </submittedName>
</protein>
<organism evidence="11 12">
    <name type="scientific">Bartonella tamiae Th239</name>
    <dbReference type="NCBI Taxonomy" id="1094558"/>
    <lineage>
        <taxon>Bacteria</taxon>
        <taxon>Pseudomonadati</taxon>
        <taxon>Pseudomonadota</taxon>
        <taxon>Alphaproteobacteria</taxon>
        <taxon>Hyphomicrobiales</taxon>
        <taxon>Bartonellaceae</taxon>
        <taxon>Bartonella</taxon>
    </lineage>
</organism>
<reference evidence="11 12" key="1">
    <citation type="submission" date="2012-03" db="EMBL/GenBank/DDBJ databases">
        <title>The Genome Sequence of Bartonella tamiae Th239.</title>
        <authorList>
            <consortium name="The Broad Institute Genome Sequencing Platform"/>
            <consortium name="The Broad Institute Genome Sequencing Center for Infectious Disease"/>
            <person name="Feldgarden M."/>
            <person name="Kirby J."/>
            <person name="Kosoy M."/>
            <person name="Birtles R."/>
            <person name="Probert W.S."/>
            <person name="Chiaraviglio L."/>
            <person name="Young S.K."/>
            <person name="Zeng Q."/>
            <person name="Gargeya S."/>
            <person name="Fitzgerald M."/>
            <person name="Haas B."/>
            <person name="Abouelleil A."/>
            <person name="Alvarado L."/>
            <person name="Arachchi H.M."/>
            <person name="Berlin A."/>
            <person name="Chapman S.B."/>
            <person name="Gearin G."/>
            <person name="Goldberg J."/>
            <person name="Griggs A."/>
            <person name="Gujja S."/>
            <person name="Hansen M."/>
            <person name="Heiman D."/>
            <person name="Howarth C."/>
            <person name="Larimer J."/>
            <person name="Lui A."/>
            <person name="MacDonald P.J.P."/>
            <person name="McCowen C."/>
            <person name="Montmayeur A."/>
            <person name="Murphy C."/>
            <person name="Neiman D."/>
            <person name="Pearson M."/>
            <person name="Priest M."/>
            <person name="Roberts A."/>
            <person name="Saif S."/>
            <person name="Shea T."/>
            <person name="Sisk P."/>
            <person name="Stolte C."/>
            <person name="Sykes S."/>
            <person name="Wortman J."/>
            <person name="Nusbaum C."/>
            <person name="Birren B."/>
        </authorList>
    </citation>
    <scope>NUCLEOTIDE SEQUENCE [LARGE SCALE GENOMIC DNA]</scope>
    <source>
        <strain evidence="11 12">Th239</strain>
    </source>
</reference>
<dbReference type="PROSITE" id="PS50928">
    <property type="entry name" value="ABC_TM1"/>
    <property type="match status" value="1"/>
</dbReference>
<feature type="domain" description="ABC transmembrane type-1" evidence="10">
    <location>
        <begin position="17"/>
        <end position="218"/>
    </location>
</feature>
<comment type="subcellular location">
    <subcellularLocation>
        <location evidence="1">Cell inner membrane</location>
        <topology evidence="1">Multi-pass membrane protein</topology>
    </subcellularLocation>
    <subcellularLocation>
        <location evidence="9">Cell membrane</location>
        <topology evidence="9">Multi-pass membrane protein</topology>
    </subcellularLocation>
</comment>
<name>J0ZLM9_9HYPH</name>